<dbReference type="InterPro" id="IPR006280">
    <property type="entry name" value="SoxG_het"/>
</dbReference>
<sequence>MAEAAVIAERAHPLSGRVFAGTGVALTPAPAAFRSSLRCPPGSVAAVSAALGVDLPTTPKASATKDSRSALWLGPDEWLVIDEKQDPAGALKSVPAPHALVDISHRNTAILVSGPAAADCINAGCPQDLTDAAFPVGAASRTVFGKAEIVLWRVKPAVYRIEVWRSFSDYVFSYLAEAARDPA</sequence>
<dbReference type="Gene3D" id="3.30.1360.120">
    <property type="entry name" value="Probable tRNA modification gtpase trme, domain 1"/>
    <property type="match status" value="1"/>
</dbReference>
<dbReference type="OrthoDB" id="9814782at2"/>
<accession>A0A4P6V577</accession>
<dbReference type="RefSeq" id="WP_131617416.1">
    <property type="nucleotide sequence ID" value="NZ_CP036532.1"/>
</dbReference>
<dbReference type="InterPro" id="IPR007375">
    <property type="entry name" value="SoxG"/>
</dbReference>
<dbReference type="SUPFAM" id="SSF103025">
    <property type="entry name" value="Folate-binding domain"/>
    <property type="match status" value="1"/>
</dbReference>
<name>A0A4P6V577_9HYPH</name>
<dbReference type="InterPro" id="IPR027266">
    <property type="entry name" value="TrmE/GcvT-like"/>
</dbReference>
<dbReference type="GO" id="GO:1901053">
    <property type="term" value="P:sarcosine catabolic process"/>
    <property type="evidence" value="ECO:0007669"/>
    <property type="project" value="InterPro"/>
</dbReference>
<evidence type="ECO:0000313" key="1">
    <source>
        <dbReference type="EMBL" id="QBK31766.1"/>
    </source>
</evidence>
<dbReference type="Gene3D" id="3.30.70.1520">
    <property type="entry name" value="Heterotetrameric sarcosine oxidase"/>
    <property type="match status" value="1"/>
</dbReference>
<dbReference type="GeneID" id="90768581"/>
<gene>
    <name evidence="1" type="primary">soxG</name>
    <name evidence="1" type="ORF">E0E05_14840</name>
</gene>
<dbReference type="Pfam" id="PF04268">
    <property type="entry name" value="SoxG"/>
    <property type="match status" value="1"/>
</dbReference>
<dbReference type="Proteomes" id="UP000293719">
    <property type="component" value="Chromosome"/>
</dbReference>
<dbReference type="GO" id="GO:0008115">
    <property type="term" value="F:sarcosine oxidase activity"/>
    <property type="evidence" value="ECO:0007669"/>
    <property type="project" value="InterPro"/>
</dbReference>
<evidence type="ECO:0000313" key="2">
    <source>
        <dbReference type="Proteomes" id="UP000293719"/>
    </source>
</evidence>
<protein>
    <submittedName>
        <fullName evidence="1">Sarcosine oxidase subunit gamma family protein</fullName>
    </submittedName>
</protein>
<proteinExistence type="predicted"/>
<reference evidence="1 2" key="1">
    <citation type="journal article" date="2017" name="Int. J. Syst. Evol. Microbiol.">
        <title>Roseitalea porphyridii gen. nov., sp. nov., isolated from a red alga, and reclassification of Hoeflea suaedae Chung et al. 2013 as Pseudohoeflea suaedae gen. nov., comb. nov.</title>
        <authorList>
            <person name="Hyeon J.W."/>
            <person name="Jeong S.E."/>
            <person name="Baek K."/>
            <person name="Jeon C.O."/>
        </authorList>
    </citation>
    <scope>NUCLEOTIDE SEQUENCE [LARGE SCALE GENOMIC DNA]</scope>
    <source>
        <strain evidence="1 2">MA7-20</strain>
    </source>
</reference>
<keyword evidence="2" id="KW-1185">Reference proteome</keyword>
<dbReference type="NCBIfam" id="TIGR01375">
    <property type="entry name" value="soxG"/>
    <property type="match status" value="1"/>
</dbReference>
<dbReference type="AlphaFoldDB" id="A0A4P6V577"/>
<dbReference type="EMBL" id="CP036532">
    <property type="protein sequence ID" value="QBK31766.1"/>
    <property type="molecule type" value="Genomic_DNA"/>
</dbReference>
<dbReference type="KEGG" id="rpod:E0E05_14840"/>
<organism evidence="1 2">
    <name type="scientific">Roseitalea porphyridii</name>
    <dbReference type="NCBI Taxonomy" id="1852022"/>
    <lineage>
        <taxon>Bacteria</taxon>
        <taxon>Pseudomonadati</taxon>
        <taxon>Pseudomonadota</taxon>
        <taxon>Alphaproteobacteria</taxon>
        <taxon>Hyphomicrobiales</taxon>
        <taxon>Ahrensiaceae</taxon>
        <taxon>Roseitalea</taxon>
    </lineage>
</organism>